<keyword evidence="1" id="KW-1133">Transmembrane helix</keyword>
<evidence type="ECO:0000313" key="3">
    <source>
        <dbReference type="Proteomes" id="UP000004095"/>
    </source>
</evidence>
<dbReference type="Proteomes" id="UP000004095">
    <property type="component" value="Unassembled WGS sequence"/>
</dbReference>
<reference evidence="2 3" key="1">
    <citation type="submission" date="2007-01" db="EMBL/GenBank/DDBJ databases">
        <authorList>
            <person name="Haygood M."/>
            <person name="Podell S."/>
            <person name="Anderson C."/>
            <person name="Hopkinson B."/>
            <person name="Roe K."/>
            <person name="Barbeau K."/>
            <person name="Gaasterland T."/>
            <person name="Ferriera S."/>
            <person name="Johnson J."/>
            <person name="Kravitz S."/>
            <person name="Beeson K."/>
            <person name="Sutton G."/>
            <person name="Rogers Y.-H."/>
            <person name="Friedman R."/>
            <person name="Frazier M."/>
            <person name="Venter J.C."/>
        </authorList>
    </citation>
    <scope>NUCLEOTIDE SEQUENCE [LARGE SCALE GENOMIC DNA]</scope>
    <source>
        <strain evidence="2 3">ATCC 23134</strain>
    </source>
</reference>
<keyword evidence="1" id="KW-0812">Transmembrane</keyword>
<evidence type="ECO:0000256" key="1">
    <source>
        <dbReference type="SAM" id="Phobius"/>
    </source>
</evidence>
<organism evidence="2 3">
    <name type="scientific">Microscilla marina ATCC 23134</name>
    <dbReference type="NCBI Taxonomy" id="313606"/>
    <lineage>
        <taxon>Bacteria</taxon>
        <taxon>Pseudomonadati</taxon>
        <taxon>Bacteroidota</taxon>
        <taxon>Cytophagia</taxon>
        <taxon>Cytophagales</taxon>
        <taxon>Microscillaceae</taxon>
        <taxon>Microscilla</taxon>
    </lineage>
</organism>
<accession>A1ZPW9</accession>
<gene>
    <name evidence="2" type="ORF">M23134_02872</name>
</gene>
<evidence type="ECO:0000313" key="2">
    <source>
        <dbReference type="EMBL" id="EAY27625.1"/>
    </source>
</evidence>
<feature type="transmembrane region" description="Helical" evidence="1">
    <location>
        <begin position="16"/>
        <end position="36"/>
    </location>
</feature>
<dbReference type="AlphaFoldDB" id="A1ZPW9"/>
<keyword evidence="1" id="KW-0472">Membrane</keyword>
<name>A1ZPW9_MICM2</name>
<dbReference type="EMBL" id="AAWS01000022">
    <property type="protein sequence ID" value="EAY27625.1"/>
    <property type="molecule type" value="Genomic_DNA"/>
</dbReference>
<comment type="caution">
    <text evidence="2">The sequence shown here is derived from an EMBL/GenBank/DDBJ whole genome shotgun (WGS) entry which is preliminary data.</text>
</comment>
<keyword evidence="3" id="KW-1185">Reference proteome</keyword>
<sequence length="43" mass="4935">MPGFTVSCCWQAVKTHIAIVQTIPVNSFFILLMILFKYTVPLY</sequence>
<proteinExistence type="predicted"/>
<protein>
    <submittedName>
        <fullName evidence="2">Uncharacterized protein</fullName>
    </submittedName>
</protein>